<dbReference type="InterPro" id="IPR007409">
    <property type="entry name" value="Restrct_endonuc_type1_HsdR_N"/>
</dbReference>
<evidence type="ECO:0000256" key="4">
    <source>
        <dbReference type="ARBA" id="ARBA00022741"/>
    </source>
</evidence>
<sequence length="1084" mass="122048">MALISEDALEQLAGTWFEETGWQVAHGPDVAPHTPDALRASFHHTSLAGRLLAALRRLNPTLPEAVVQEVAERVVRAQHPNATESNRLLHGWLTDGVPVDVPSPSGEMRGDRAWLVDFDDVERNDWLVISQFTVVANRRNRRLDLVAFLNGLPVAVIELKNPLDREADVWAAFDQLQTYRQELPDLFLANVALVVSDGKHARVGSLTADKERFMPWRTILAERDQRNLEFELETVVRGFFKPDLFLDYLRHFVLYEPGADGHLIKKIAAYHQFHAVRTAVEATILAARQPDIILPIVHDEPAPYAGRLPGREAIEPGSRKGGIVWHTQGSGKSISMACFAGKLRQQPEMRNPTLVIVTDRNDLDDQLFQQFVYAKDVLKEMPVQAPTREQLRALLDARPSGGIFFTTIQKFTPLPGETTFPQLSDRTNIVVIADEAHRSQYGLSSKLDRKSGKYKTGFAKHLRDALPLATFVGFTGTPLETDDVDTRQVFGPYVSIYDIEDAVRDKATVPIYYASRLPDIEKIKDEEEIVEINEEAEEIVGTDAADIAHREAEKIYATRREQVFGTPARIDQIAADIVTHFEQRSADGNIEGGGKAMIVGMSREICARLYTAIVKLRPEWHSDDEKLGVIKVVITGSAADKEPVRSHLYAPGVRKLFEKRFKNPKDPLRLVIVRDMWLTGFDVLSLHTMYIDKPMQAHNLMQAIARVNRVFKNKSGGLVVDYIGIATELKRALKTYTTEGGKTNPGATGSDKLTIDLDRALTELKEAVGDVRHLLHKVEYRNTFLDESLQRLREVSNHILELPDDERKKFFDKVLAAGKAFALCSTLPGAQELRDELAFYQGVRGFISESSTPESKLDRNQSRYLLKQLLDRAVQPVGMQDIFTLAGVNSPDVSMLSDNFLAEMRDLPQRNLAIELLQKLLHDQIHSRTRTNIVQQQLFTERLDKTLENHRNRVIQSALQLSDLVDSLVLLAQELRDADNRGDALGLSSAELAFYDALNDNGSAGTLGDDILRKIAAELLDKIKRNTGIDWQKRESVRARLRNLVRITLRRHNYPPDKQEKAIDLVLEQAERMADVITFSEESV</sequence>
<keyword evidence="9 10" id="KW-0238">DNA-binding</keyword>
<dbReference type="GO" id="GO:0003677">
    <property type="term" value="F:DNA binding"/>
    <property type="evidence" value="ECO:0007669"/>
    <property type="project" value="UniProtKB-KW"/>
</dbReference>
<dbReference type="PANTHER" id="PTHR30195:SF15">
    <property type="entry name" value="TYPE I RESTRICTION ENZYME HINDI ENDONUCLEASE SUBUNIT"/>
    <property type="match status" value="1"/>
</dbReference>
<dbReference type="Gene3D" id="3.90.1570.50">
    <property type="match status" value="1"/>
</dbReference>
<keyword evidence="13" id="KW-1185">Reference proteome</keyword>
<dbReference type="CDD" id="cd18030">
    <property type="entry name" value="DEXHc_RE_I_HsdR"/>
    <property type="match status" value="1"/>
</dbReference>
<comment type="subunit">
    <text evidence="10">The type I restriction/modification system is composed of three polypeptides R, M and S.</text>
</comment>
<dbReference type="Pfam" id="PF04313">
    <property type="entry name" value="HSDR_N"/>
    <property type="match status" value="1"/>
</dbReference>
<name>A0A927BED7_9BACT</name>
<dbReference type="Pfam" id="PF18766">
    <property type="entry name" value="SWI2_SNF2"/>
    <property type="match status" value="1"/>
</dbReference>
<comment type="similarity">
    <text evidence="2 10">Belongs to the HsdR family.</text>
</comment>
<dbReference type="Gene3D" id="3.40.50.300">
    <property type="entry name" value="P-loop containing nucleotide triphosphate hydrolases"/>
    <property type="match status" value="3"/>
</dbReference>
<dbReference type="InterPro" id="IPR004473">
    <property type="entry name" value="Restrct_endonuc_typeI_HsdR"/>
</dbReference>
<evidence type="ECO:0000313" key="12">
    <source>
        <dbReference type="EMBL" id="MBD2768539.1"/>
    </source>
</evidence>
<evidence type="ECO:0000313" key="13">
    <source>
        <dbReference type="Proteomes" id="UP000612233"/>
    </source>
</evidence>
<dbReference type="SUPFAM" id="SSF52540">
    <property type="entry name" value="P-loop containing nucleoside triphosphate hydrolases"/>
    <property type="match status" value="1"/>
</dbReference>
<dbReference type="Pfam" id="PF11867">
    <property type="entry name" value="T1RH-like_C"/>
    <property type="match status" value="1"/>
</dbReference>
<dbReference type="Pfam" id="PF22679">
    <property type="entry name" value="T1R_D3-like"/>
    <property type="match status" value="1"/>
</dbReference>
<dbReference type="PROSITE" id="PS51192">
    <property type="entry name" value="HELICASE_ATP_BIND_1"/>
    <property type="match status" value="1"/>
</dbReference>
<reference evidence="12" key="1">
    <citation type="submission" date="2020-09" db="EMBL/GenBank/DDBJ databases">
        <authorList>
            <person name="Kim M.K."/>
        </authorList>
    </citation>
    <scope>NUCLEOTIDE SEQUENCE</scope>
    <source>
        <strain evidence="12">BT664</strain>
    </source>
</reference>
<evidence type="ECO:0000259" key="11">
    <source>
        <dbReference type="PROSITE" id="PS51192"/>
    </source>
</evidence>
<dbReference type="CDD" id="cd18800">
    <property type="entry name" value="SF2_C_EcoR124I-like"/>
    <property type="match status" value="1"/>
</dbReference>
<gene>
    <name evidence="12" type="ORF">IC235_11635</name>
</gene>
<dbReference type="InterPro" id="IPR040980">
    <property type="entry name" value="SWI2_SNF2"/>
</dbReference>
<dbReference type="EMBL" id="JACXAD010000011">
    <property type="protein sequence ID" value="MBD2768539.1"/>
    <property type="molecule type" value="Genomic_DNA"/>
</dbReference>
<protein>
    <recommendedName>
        <fullName evidence="10">Type I restriction enzyme endonuclease subunit</fullName>
        <shortName evidence="10">R protein</shortName>
        <ecNumber evidence="10">3.1.21.3</ecNumber>
    </recommendedName>
</protein>
<dbReference type="InterPro" id="IPR051268">
    <property type="entry name" value="Type-I_R_enzyme_R_subunit"/>
</dbReference>
<dbReference type="NCBIfam" id="TIGR00348">
    <property type="entry name" value="hsdR"/>
    <property type="match status" value="1"/>
</dbReference>
<evidence type="ECO:0000256" key="6">
    <source>
        <dbReference type="ARBA" id="ARBA00022759"/>
    </source>
</evidence>
<dbReference type="GO" id="GO:0009035">
    <property type="term" value="F:type I site-specific deoxyribonuclease activity"/>
    <property type="evidence" value="ECO:0007669"/>
    <property type="project" value="UniProtKB-EC"/>
</dbReference>
<dbReference type="AlphaFoldDB" id="A0A927BED7"/>
<dbReference type="RefSeq" id="WP_191005349.1">
    <property type="nucleotide sequence ID" value="NZ_JACXAD010000011.1"/>
</dbReference>
<keyword evidence="5 10" id="KW-0680">Restriction system</keyword>
<evidence type="ECO:0000256" key="3">
    <source>
        <dbReference type="ARBA" id="ARBA00022722"/>
    </source>
</evidence>
<dbReference type="GO" id="GO:0009307">
    <property type="term" value="P:DNA restriction-modification system"/>
    <property type="evidence" value="ECO:0007669"/>
    <property type="project" value="UniProtKB-KW"/>
</dbReference>
<evidence type="ECO:0000256" key="2">
    <source>
        <dbReference type="ARBA" id="ARBA00008598"/>
    </source>
</evidence>
<dbReference type="PANTHER" id="PTHR30195">
    <property type="entry name" value="TYPE I SITE-SPECIFIC DEOXYRIBONUCLEASE PROTEIN SUBUNIT M AND R"/>
    <property type="match status" value="1"/>
</dbReference>
<dbReference type="InterPro" id="IPR055180">
    <property type="entry name" value="HsdR_RecA-like_helicase_dom_2"/>
</dbReference>
<comment type="function">
    <text evidence="10">Subunit R is required for both nuclease and ATPase activities, but not for modification.</text>
</comment>
<organism evidence="12 13">
    <name type="scientific">Hymenobacter montanus</name>
    <dbReference type="NCBI Taxonomy" id="2771359"/>
    <lineage>
        <taxon>Bacteria</taxon>
        <taxon>Pseudomonadati</taxon>
        <taxon>Bacteroidota</taxon>
        <taxon>Cytophagia</taxon>
        <taxon>Cytophagales</taxon>
        <taxon>Hymenobacteraceae</taxon>
        <taxon>Hymenobacter</taxon>
    </lineage>
</organism>
<comment type="caution">
    <text evidence="12">The sequence shown here is derived from an EMBL/GenBank/DDBJ whole genome shotgun (WGS) entry which is preliminary data.</text>
</comment>
<evidence type="ECO:0000256" key="1">
    <source>
        <dbReference type="ARBA" id="ARBA00000851"/>
    </source>
</evidence>
<evidence type="ECO:0000256" key="10">
    <source>
        <dbReference type="RuleBase" id="RU364115"/>
    </source>
</evidence>
<keyword evidence="7 10" id="KW-0378">Hydrolase</keyword>
<dbReference type="GO" id="GO:0005524">
    <property type="term" value="F:ATP binding"/>
    <property type="evidence" value="ECO:0007669"/>
    <property type="project" value="UniProtKB-KW"/>
</dbReference>
<dbReference type="Proteomes" id="UP000612233">
    <property type="component" value="Unassembled WGS sequence"/>
</dbReference>
<evidence type="ECO:0000256" key="7">
    <source>
        <dbReference type="ARBA" id="ARBA00022801"/>
    </source>
</evidence>
<keyword evidence="6 12" id="KW-0255">Endonuclease</keyword>
<feature type="domain" description="Helicase ATP-binding" evidence="11">
    <location>
        <begin position="313"/>
        <end position="496"/>
    </location>
</feature>
<dbReference type="EC" id="3.1.21.3" evidence="10"/>
<comment type="catalytic activity">
    <reaction evidence="1 10">
        <text>Endonucleolytic cleavage of DNA to give random double-stranded fragments with terminal 5'-phosphates, ATP is simultaneously hydrolyzed.</text>
        <dbReference type="EC" id="3.1.21.3"/>
    </reaction>
</comment>
<evidence type="ECO:0000256" key="9">
    <source>
        <dbReference type="ARBA" id="ARBA00023125"/>
    </source>
</evidence>
<proteinExistence type="inferred from homology"/>
<keyword evidence="8 10" id="KW-0067">ATP-binding</keyword>
<evidence type="ECO:0000256" key="5">
    <source>
        <dbReference type="ARBA" id="ARBA00022747"/>
    </source>
</evidence>
<evidence type="ECO:0000256" key="8">
    <source>
        <dbReference type="ARBA" id="ARBA00022840"/>
    </source>
</evidence>
<dbReference type="InterPro" id="IPR021810">
    <property type="entry name" value="T1RH-like_C"/>
</dbReference>
<keyword evidence="4 10" id="KW-0547">Nucleotide-binding</keyword>
<dbReference type="InterPro" id="IPR014001">
    <property type="entry name" value="Helicase_ATP-bd"/>
</dbReference>
<accession>A0A927BED7</accession>
<dbReference type="InterPro" id="IPR027417">
    <property type="entry name" value="P-loop_NTPase"/>
</dbReference>
<keyword evidence="3" id="KW-0540">Nuclease</keyword>
<dbReference type="SMART" id="SM00487">
    <property type="entry name" value="DEXDc"/>
    <property type="match status" value="1"/>
</dbReference>
<dbReference type="CDD" id="cd22332">
    <property type="entry name" value="HsdR_N"/>
    <property type="match status" value="1"/>
</dbReference>